<comment type="subcellular location">
    <subcellularLocation>
        <location evidence="1 8">Cell membrane</location>
        <topology evidence="1 8">Multi-pass membrane protein</topology>
    </subcellularLocation>
</comment>
<dbReference type="InterPro" id="IPR002781">
    <property type="entry name" value="TM_pro_TauE-like"/>
</dbReference>
<dbReference type="Proteomes" id="UP000662111">
    <property type="component" value="Unassembled WGS sequence"/>
</dbReference>
<dbReference type="Pfam" id="PF01925">
    <property type="entry name" value="TauE"/>
    <property type="match status" value="1"/>
</dbReference>
<feature type="transmembrane region" description="Helical" evidence="8">
    <location>
        <begin position="184"/>
        <end position="201"/>
    </location>
</feature>
<evidence type="ECO:0000256" key="1">
    <source>
        <dbReference type="ARBA" id="ARBA00004651"/>
    </source>
</evidence>
<keyword evidence="7 8" id="KW-0472">Membrane</keyword>
<feature type="transmembrane region" description="Helical" evidence="8">
    <location>
        <begin position="45"/>
        <end position="63"/>
    </location>
</feature>
<keyword evidence="4 8" id="KW-1003">Cell membrane</keyword>
<feature type="transmembrane region" description="Helical" evidence="8">
    <location>
        <begin position="235"/>
        <end position="254"/>
    </location>
</feature>
<dbReference type="PANTHER" id="PTHR30269">
    <property type="entry name" value="TRANSMEMBRANE PROTEIN YFCA"/>
    <property type="match status" value="1"/>
</dbReference>
<comment type="caution">
    <text evidence="9">The sequence shown here is derived from an EMBL/GenBank/DDBJ whole genome shotgun (WGS) entry which is preliminary data.</text>
</comment>
<feature type="transmembrane region" description="Helical" evidence="8">
    <location>
        <begin position="208"/>
        <end position="229"/>
    </location>
</feature>
<feature type="transmembrane region" description="Helical" evidence="8">
    <location>
        <begin position="12"/>
        <end position="39"/>
    </location>
</feature>
<proteinExistence type="inferred from homology"/>
<dbReference type="EMBL" id="BMLB01000005">
    <property type="protein sequence ID" value="GGK74979.1"/>
    <property type="molecule type" value="Genomic_DNA"/>
</dbReference>
<organism evidence="9 10">
    <name type="scientific">Ornithinimicrobium pekingense</name>
    <dbReference type="NCBI Taxonomy" id="384677"/>
    <lineage>
        <taxon>Bacteria</taxon>
        <taxon>Bacillati</taxon>
        <taxon>Actinomycetota</taxon>
        <taxon>Actinomycetes</taxon>
        <taxon>Micrococcales</taxon>
        <taxon>Ornithinimicrobiaceae</taxon>
        <taxon>Ornithinimicrobium</taxon>
    </lineage>
</organism>
<dbReference type="PANTHER" id="PTHR30269:SF0">
    <property type="entry name" value="MEMBRANE TRANSPORTER PROTEIN YFCA-RELATED"/>
    <property type="match status" value="1"/>
</dbReference>
<evidence type="ECO:0000313" key="9">
    <source>
        <dbReference type="EMBL" id="GGK74979.1"/>
    </source>
</evidence>
<name>A0ABQ2FCB0_9MICO</name>
<evidence type="ECO:0000256" key="4">
    <source>
        <dbReference type="ARBA" id="ARBA00022475"/>
    </source>
</evidence>
<evidence type="ECO:0000256" key="5">
    <source>
        <dbReference type="ARBA" id="ARBA00022692"/>
    </source>
</evidence>
<protein>
    <recommendedName>
        <fullName evidence="8">Probable membrane transporter protein</fullName>
    </recommendedName>
</protein>
<evidence type="ECO:0000256" key="7">
    <source>
        <dbReference type="ARBA" id="ARBA00023136"/>
    </source>
</evidence>
<keyword evidence="10" id="KW-1185">Reference proteome</keyword>
<keyword evidence="5 8" id="KW-0812">Transmembrane</keyword>
<evidence type="ECO:0000313" key="10">
    <source>
        <dbReference type="Proteomes" id="UP000662111"/>
    </source>
</evidence>
<accession>A0ABQ2FCB0</accession>
<feature type="transmembrane region" description="Helical" evidence="8">
    <location>
        <begin position="102"/>
        <end position="118"/>
    </location>
</feature>
<reference evidence="10" key="1">
    <citation type="journal article" date="2019" name="Int. J. Syst. Evol. Microbiol.">
        <title>The Global Catalogue of Microorganisms (GCM) 10K type strain sequencing project: providing services to taxonomists for standard genome sequencing and annotation.</title>
        <authorList>
            <consortium name="The Broad Institute Genomics Platform"/>
            <consortium name="The Broad Institute Genome Sequencing Center for Infectious Disease"/>
            <person name="Wu L."/>
            <person name="Ma J."/>
        </authorList>
    </citation>
    <scope>NUCLEOTIDE SEQUENCE [LARGE SCALE GENOMIC DNA]</scope>
    <source>
        <strain evidence="10">CGMCC 1.5362</strain>
    </source>
</reference>
<evidence type="ECO:0000256" key="8">
    <source>
        <dbReference type="RuleBase" id="RU363041"/>
    </source>
</evidence>
<keyword evidence="6 8" id="KW-1133">Transmembrane helix</keyword>
<dbReference type="InterPro" id="IPR052017">
    <property type="entry name" value="TSUP"/>
</dbReference>
<feature type="transmembrane region" description="Helical" evidence="8">
    <location>
        <begin position="139"/>
        <end position="172"/>
    </location>
</feature>
<gene>
    <name evidence="9" type="ORF">GCM10011509_24570</name>
</gene>
<evidence type="ECO:0000256" key="3">
    <source>
        <dbReference type="ARBA" id="ARBA00022448"/>
    </source>
</evidence>
<sequence length="255" mass="26329">MTGWEFAAIALAGFWAGMINTIVGSGTLVTFPTLLFFGYPPVTANVSNSLGLVAGGMSGAWGYRHEIRGLGSMLARLAPVSLLGSVIGALLLLVLPPAAFEAIVPALILLGVLLVILGPRINSWARRHHTSHALTPGRWVALVAGILVAGVYGGYFGAAQGVILVGVMSVLLPHGVQTINGIKNVLGLIVNLVAAVVFLLVEPSVIDWWVVLAIAVGSLLGGVVGARVGRALAPWLLRTVIVTIGVVAIGYLLVT</sequence>
<evidence type="ECO:0000256" key="2">
    <source>
        <dbReference type="ARBA" id="ARBA00009142"/>
    </source>
</evidence>
<dbReference type="RefSeq" id="WP_022921792.1">
    <property type="nucleotide sequence ID" value="NZ_BMLB01000005.1"/>
</dbReference>
<comment type="similarity">
    <text evidence="2 8">Belongs to the 4-toluene sulfonate uptake permease (TSUP) (TC 2.A.102) family.</text>
</comment>
<feature type="transmembrane region" description="Helical" evidence="8">
    <location>
        <begin position="75"/>
        <end position="96"/>
    </location>
</feature>
<evidence type="ECO:0000256" key="6">
    <source>
        <dbReference type="ARBA" id="ARBA00022989"/>
    </source>
</evidence>
<keyword evidence="3" id="KW-0813">Transport</keyword>